<evidence type="ECO:0000256" key="6">
    <source>
        <dbReference type="PROSITE-ProRule" id="PRU00239"/>
    </source>
</evidence>
<organism evidence="9 10">
    <name type="scientific">Physocladia obscura</name>
    <dbReference type="NCBI Taxonomy" id="109957"/>
    <lineage>
        <taxon>Eukaryota</taxon>
        <taxon>Fungi</taxon>
        <taxon>Fungi incertae sedis</taxon>
        <taxon>Chytridiomycota</taxon>
        <taxon>Chytridiomycota incertae sedis</taxon>
        <taxon>Chytridiomycetes</taxon>
        <taxon>Chytridiales</taxon>
        <taxon>Chytriomycetaceae</taxon>
        <taxon>Physocladia</taxon>
    </lineage>
</organism>
<feature type="active site" evidence="5 6">
    <location>
        <position position="194"/>
    </location>
</feature>
<keyword evidence="10" id="KW-1185">Reference proteome</keyword>
<dbReference type="GO" id="GO:0006508">
    <property type="term" value="P:proteolysis"/>
    <property type="evidence" value="ECO:0007669"/>
    <property type="project" value="UniProtKB-KW"/>
</dbReference>
<evidence type="ECO:0000259" key="8">
    <source>
        <dbReference type="PROSITE" id="PS50203"/>
    </source>
</evidence>
<dbReference type="EMBL" id="JADGJH010001529">
    <property type="protein sequence ID" value="KAJ3112569.1"/>
    <property type="molecule type" value="Genomic_DNA"/>
</dbReference>
<feature type="compositionally biased region" description="Acidic residues" evidence="7">
    <location>
        <begin position="138"/>
        <end position="147"/>
    </location>
</feature>
<dbReference type="PROSITE" id="PS50203">
    <property type="entry name" value="CALPAIN_CAT"/>
    <property type="match status" value="1"/>
</dbReference>
<comment type="similarity">
    <text evidence="1">Belongs to the peptidase C2 family.</text>
</comment>
<sequence length="754" mass="85108">MPETFAANTNKKEKSSARKAALESVNSKDAKLTFSIDHHWNSVISAAETVSPFEATVSAVPVSESYNSAVVECKARVKDIARQCRDVNSRFRDRSQYFSSSLMYICTKFIRSLYLVAETRFFDVWLNKSDCLNSLQIPDDDDSDKDEDSEKSSEKAGRNQTGTVRRVPALFDKPKFFKDGLSAGDIEQGSEGDCWFLAALSILASNPSLLERIMVARDETVGVYGFVFFRDGKWITSIVDDQLFVNFPEFSDASTALPQEEYERTYLRGSRALKFARCHDENETWVPLVEKAYAKAHGDYEAISGGFGGEAVEDLTGSICSNILVQDILDTDKFWNEEFMRMNEGKVFFTDMFNSKFGLFGGHEYCVLAAKEVNGKRFLLFRNPWGNSEWNGKWSDGSAEWTPEWMTLLGHRFGDDGQFWMEYDDVLKMWDNISIATLFDDSWLMVNSSAELKASFPAEFSATVFDIDATKEGPAYIVLSQLDTRYFKSIEGAFEYRLTFQIVKIDVKTGAETNFKFPPVSSLIDLTRSTKVHVKNLPVGKYRVYPKVSATPLGRTKNIDEIIEYNGKNGLQSKIEAVVKSLTLGKQVSLLRTQKLKKDVVDRIEKEKQKNVDADNEEGKAKDEHEDQVSNAETKDSNENESEAETNKTDNSENDGNENENQKPSHKLSVSAYLRIYTKDPLMKVTTRFLDLESATYVLPECLAKPYGADPTADLYLTYDSVSDFKLSTSASSSYLKQKSSLAAFSKIHVQKEF</sequence>
<dbReference type="AlphaFoldDB" id="A0AAD5XB76"/>
<feature type="compositionally biased region" description="Basic and acidic residues" evidence="7">
    <location>
        <begin position="607"/>
        <end position="638"/>
    </location>
</feature>
<feature type="domain" description="Calpain catalytic" evidence="8">
    <location>
        <begin position="165"/>
        <end position="439"/>
    </location>
</feature>
<name>A0AAD5XB76_9FUNG</name>
<evidence type="ECO:0000256" key="1">
    <source>
        <dbReference type="ARBA" id="ARBA00007623"/>
    </source>
</evidence>
<feature type="compositionally biased region" description="Basic and acidic residues" evidence="7">
    <location>
        <begin position="148"/>
        <end position="157"/>
    </location>
</feature>
<evidence type="ECO:0000256" key="4">
    <source>
        <dbReference type="ARBA" id="ARBA00022807"/>
    </source>
</evidence>
<evidence type="ECO:0000313" key="9">
    <source>
        <dbReference type="EMBL" id="KAJ3112569.1"/>
    </source>
</evidence>
<gene>
    <name evidence="9" type="ORF">HK100_002285</name>
</gene>
<dbReference type="Proteomes" id="UP001211907">
    <property type="component" value="Unassembled WGS sequence"/>
</dbReference>
<accession>A0AAD5XB76</accession>
<dbReference type="GO" id="GO:0004198">
    <property type="term" value="F:calcium-dependent cysteine-type endopeptidase activity"/>
    <property type="evidence" value="ECO:0007669"/>
    <property type="project" value="InterPro"/>
</dbReference>
<proteinExistence type="inferred from homology"/>
<dbReference type="CDD" id="cd00044">
    <property type="entry name" value="CysPc"/>
    <property type="match status" value="1"/>
</dbReference>
<keyword evidence="4 6" id="KW-0788">Thiol protease</keyword>
<feature type="active site" evidence="5 6">
    <location>
        <position position="363"/>
    </location>
</feature>
<evidence type="ECO:0000256" key="2">
    <source>
        <dbReference type="ARBA" id="ARBA00022670"/>
    </source>
</evidence>
<feature type="region of interest" description="Disordered" evidence="7">
    <location>
        <begin position="137"/>
        <end position="160"/>
    </location>
</feature>
<dbReference type="PRINTS" id="PR00704">
    <property type="entry name" value="CALPAIN"/>
</dbReference>
<evidence type="ECO:0000256" key="7">
    <source>
        <dbReference type="SAM" id="MobiDB-lite"/>
    </source>
</evidence>
<reference evidence="9" key="1">
    <citation type="submission" date="2020-05" db="EMBL/GenBank/DDBJ databases">
        <title>Phylogenomic resolution of chytrid fungi.</title>
        <authorList>
            <person name="Stajich J.E."/>
            <person name="Amses K."/>
            <person name="Simmons R."/>
            <person name="Seto K."/>
            <person name="Myers J."/>
            <person name="Bonds A."/>
            <person name="Quandt C.A."/>
            <person name="Barry K."/>
            <person name="Liu P."/>
            <person name="Grigoriev I."/>
            <person name="Longcore J.E."/>
            <person name="James T.Y."/>
        </authorList>
    </citation>
    <scope>NUCLEOTIDE SEQUENCE</scope>
    <source>
        <strain evidence="9">JEL0513</strain>
    </source>
</reference>
<protein>
    <recommendedName>
        <fullName evidence="8">Calpain catalytic domain-containing protein</fullName>
    </recommendedName>
</protein>
<dbReference type="InterPro" id="IPR038765">
    <property type="entry name" value="Papain-like_cys_pep_sf"/>
</dbReference>
<evidence type="ECO:0000256" key="3">
    <source>
        <dbReference type="ARBA" id="ARBA00022801"/>
    </source>
</evidence>
<keyword evidence="3 6" id="KW-0378">Hydrolase</keyword>
<dbReference type="InterPro" id="IPR001300">
    <property type="entry name" value="Peptidase_C2_calpain_cat"/>
</dbReference>
<feature type="active site" evidence="5 6">
    <location>
        <position position="383"/>
    </location>
</feature>
<comment type="caution">
    <text evidence="9">The sequence shown here is derived from an EMBL/GenBank/DDBJ whole genome shotgun (WGS) entry which is preliminary data.</text>
</comment>
<dbReference type="InterPro" id="IPR022684">
    <property type="entry name" value="Calpain_cysteine_protease"/>
</dbReference>
<dbReference type="PANTHER" id="PTHR10183">
    <property type="entry name" value="CALPAIN"/>
    <property type="match status" value="1"/>
</dbReference>
<dbReference type="PANTHER" id="PTHR10183:SF379">
    <property type="entry name" value="CALPAIN-5"/>
    <property type="match status" value="1"/>
</dbReference>
<dbReference type="Gene3D" id="3.90.70.10">
    <property type="entry name" value="Cysteine proteinases"/>
    <property type="match status" value="1"/>
</dbReference>
<dbReference type="Pfam" id="PF00648">
    <property type="entry name" value="Peptidase_C2"/>
    <property type="match status" value="1"/>
</dbReference>
<dbReference type="SUPFAM" id="SSF54001">
    <property type="entry name" value="Cysteine proteinases"/>
    <property type="match status" value="1"/>
</dbReference>
<evidence type="ECO:0000313" key="10">
    <source>
        <dbReference type="Proteomes" id="UP001211907"/>
    </source>
</evidence>
<dbReference type="SMART" id="SM00230">
    <property type="entry name" value="CysPc"/>
    <property type="match status" value="1"/>
</dbReference>
<feature type="region of interest" description="Disordered" evidence="7">
    <location>
        <begin position="607"/>
        <end position="666"/>
    </location>
</feature>
<keyword evidence="2 6" id="KW-0645">Protease</keyword>
<evidence type="ECO:0000256" key="5">
    <source>
        <dbReference type="PIRSR" id="PIRSR622684-1"/>
    </source>
</evidence>